<accession>A0A6S6UHX8</accession>
<dbReference type="Gene3D" id="3.40.630.30">
    <property type="match status" value="1"/>
</dbReference>
<dbReference type="InterPro" id="IPR016181">
    <property type="entry name" value="Acyl_CoA_acyltransferase"/>
</dbReference>
<evidence type="ECO:0000313" key="3">
    <source>
        <dbReference type="EMBL" id="CAA6827810.1"/>
    </source>
</evidence>
<evidence type="ECO:0000259" key="1">
    <source>
        <dbReference type="Pfam" id="PF00583"/>
    </source>
</evidence>
<dbReference type="EMBL" id="CACVAQ010000412">
    <property type="protein sequence ID" value="CAA6827810.1"/>
    <property type="molecule type" value="Genomic_DNA"/>
</dbReference>
<dbReference type="GO" id="GO:0016747">
    <property type="term" value="F:acyltransferase activity, transferring groups other than amino-acyl groups"/>
    <property type="evidence" value="ECO:0007669"/>
    <property type="project" value="InterPro"/>
</dbReference>
<gene>
    <name evidence="3" type="ORF">HELGO_WM21821</name>
</gene>
<dbReference type="InterPro" id="IPR025685">
    <property type="entry name" value="YoaP-like_dom"/>
</dbReference>
<evidence type="ECO:0000259" key="2">
    <source>
        <dbReference type="Pfam" id="PF14268"/>
    </source>
</evidence>
<dbReference type="AlphaFoldDB" id="A0A6S6UHX8"/>
<name>A0A6S6UHX8_9BACT</name>
<sequence>MEGYELITLNKENIETEHICCALTNKNCAAGYQAKKNWLSAQFEDGYTFKKFNIRGKVFIEYVPAENSWLPIVAPNYMLINCFWVSGKYKGNGLGTQLYEACLDDAKDKDGLVVVTANKKQPFMSEKKFFHKKGFQLCDTALPYFELWYKPLKENAVRPQFKSNAKEGRCDVPKGLSVYYTNACPFTEYYTNVVLVEAAKKRSIPIQIHKLKTKEQAQNHFVPHSIYSVFYNGKFITQQMLTEKSFDKYIKVAK</sequence>
<reference evidence="3" key="1">
    <citation type="submission" date="2020-01" db="EMBL/GenBank/DDBJ databases">
        <authorList>
            <person name="Meier V. D."/>
            <person name="Meier V D."/>
        </authorList>
    </citation>
    <scope>NUCLEOTIDE SEQUENCE</scope>
    <source>
        <strain evidence="3">HLG_WM_MAG_10</strain>
    </source>
</reference>
<dbReference type="Pfam" id="PF14268">
    <property type="entry name" value="YoaP"/>
    <property type="match status" value="1"/>
</dbReference>
<keyword evidence="3" id="KW-0808">Transferase</keyword>
<organism evidence="3">
    <name type="scientific">uncultured Aureispira sp</name>
    <dbReference type="NCBI Taxonomy" id="1331704"/>
    <lineage>
        <taxon>Bacteria</taxon>
        <taxon>Pseudomonadati</taxon>
        <taxon>Bacteroidota</taxon>
        <taxon>Saprospiria</taxon>
        <taxon>Saprospirales</taxon>
        <taxon>Saprospiraceae</taxon>
        <taxon>Aureispira</taxon>
        <taxon>environmental samples</taxon>
    </lineage>
</organism>
<dbReference type="Pfam" id="PF00583">
    <property type="entry name" value="Acetyltransf_1"/>
    <property type="match status" value="1"/>
</dbReference>
<protein>
    <submittedName>
        <fullName evidence="3">GCN5-related N-acetyltransferase</fullName>
    </submittedName>
</protein>
<dbReference type="SUPFAM" id="SSF55729">
    <property type="entry name" value="Acyl-CoA N-acyltransferases (Nat)"/>
    <property type="match status" value="1"/>
</dbReference>
<feature type="domain" description="N-acetyltransferase" evidence="1">
    <location>
        <begin position="59"/>
        <end position="135"/>
    </location>
</feature>
<proteinExistence type="predicted"/>
<dbReference type="CDD" id="cd04301">
    <property type="entry name" value="NAT_SF"/>
    <property type="match status" value="1"/>
</dbReference>
<dbReference type="InterPro" id="IPR000182">
    <property type="entry name" value="GNAT_dom"/>
</dbReference>
<feature type="domain" description="YoaP-like" evidence="2">
    <location>
        <begin position="205"/>
        <end position="248"/>
    </location>
</feature>